<sequence length="136" mass="16162">FFKAVWVVISVTLYSSAIIFILRIKEKQPGIVEQAIEEERQKAKELYSERDFIINRRVTLIYGVTLLFLLFAILVSELLSFFFDEGLLSPVQLAFHTSAFIGYVFTFRYIYKNQDYLEYKGRDFIKKQIKEDENMF</sequence>
<protein>
    <submittedName>
        <fullName evidence="2">Uncharacterized protein</fullName>
    </submittedName>
</protein>
<accession>A0A831YE81</accession>
<name>A0A831YE81_9AQUI</name>
<feature type="transmembrane region" description="Helical" evidence="1">
    <location>
        <begin position="60"/>
        <end position="81"/>
    </location>
</feature>
<dbReference type="Proteomes" id="UP000885621">
    <property type="component" value="Unassembled WGS sequence"/>
</dbReference>
<dbReference type="EMBL" id="DSFC01000139">
    <property type="protein sequence ID" value="HEV09241.1"/>
    <property type="molecule type" value="Genomic_DNA"/>
</dbReference>
<gene>
    <name evidence="2" type="ORF">ENO34_02440</name>
</gene>
<reference evidence="2" key="1">
    <citation type="journal article" date="2020" name="mSystems">
        <title>Genome- and Community-Level Interaction Insights into Carbon Utilization and Element Cycling Functions of Hydrothermarchaeota in Hydrothermal Sediment.</title>
        <authorList>
            <person name="Zhou Z."/>
            <person name="Liu Y."/>
            <person name="Xu W."/>
            <person name="Pan J."/>
            <person name="Luo Z.H."/>
            <person name="Li M."/>
        </authorList>
    </citation>
    <scope>NUCLEOTIDE SEQUENCE [LARGE SCALE GENOMIC DNA]</scope>
    <source>
        <strain evidence="2">SpSt-1257</strain>
    </source>
</reference>
<feature type="transmembrane region" description="Helical" evidence="1">
    <location>
        <begin position="6"/>
        <end position="24"/>
    </location>
</feature>
<evidence type="ECO:0000256" key="1">
    <source>
        <dbReference type="SAM" id="Phobius"/>
    </source>
</evidence>
<keyword evidence="1" id="KW-0812">Transmembrane</keyword>
<comment type="caution">
    <text evidence="2">The sequence shown here is derived from an EMBL/GenBank/DDBJ whole genome shotgun (WGS) entry which is preliminary data.</text>
</comment>
<keyword evidence="1" id="KW-1133">Transmembrane helix</keyword>
<dbReference type="AlphaFoldDB" id="A0A831YE81"/>
<evidence type="ECO:0000313" key="2">
    <source>
        <dbReference type="EMBL" id="HEV09241.1"/>
    </source>
</evidence>
<proteinExistence type="predicted"/>
<keyword evidence="1" id="KW-0472">Membrane</keyword>
<feature type="non-terminal residue" evidence="2">
    <location>
        <position position="1"/>
    </location>
</feature>
<organism evidence="2">
    <name type="scientific">Sulfurihydrogenibium azorense</name>
    <dbReference type="NCBI Taxonomy" id="309806"/>
    <lineage>
        <taxon>Bacteria</taxon>
        <taxon>Pseudomonadati</taxon>
        <taxon>Aquificota</taxon>
        <taxon>Aquificia</taxon>
        <taxon>Aquificales</taxon>
        <taxon>Hydrogenothermaceae</taxon>
        <taxon>Sulfurihydrogenibium</taxon>
    </lineage>
</organism>
<feature type="transmembrane region" description="Helical" evidence="1">
    <location>
        <begin position="93"/>
        <end position="111"/>
    </location>
</feature>